<dbReference type="GO" id="GO:0003697">
    <property type="term" value="F:single-stranded DNA binding"/>
    <property type="evidence" value="ECO:0007669"/>
    <property type="project" value="UniProtKB-UniRule"/>
</dbReference>
<dbReference type="GO" id="GO:0006302">
    <property type="term" value="P:double-strand break repair"/>
    <property type="evidence" value="ECO:0007669"/>
    <property type="project" value="TreeGrafter"/>
</dbReference>
<evidence type="ECO:0000313" key="8">
    <source>
        <dbReference type="EMBL" id="QTH62962.1"/>
    </source>
</evidence>
<comment type="subcellular location">
    <subcellularLocation>
        <location evidence="6">Cytoplasm</location>
    </subcellularLocation>
</comment>
<dbReference type="GO" id="GO:0000731">
    <property type="term" value="P:DNA synthesis involved in DNA repair"/>
    <property type="evidence" value="ECO:0007669"/>
    <property type="project" value="TreeGrafter"/>
</dbReference>
<dbReference type="GO" id="GO:0006260">
    <property type="term" value="P:DNA replication"/>
    <property type="evidence" value="ECO:0007669"/>
    <property type="project" value="UniProtKB-UniRule"/>
</dbReference>
<dbReference type="RefSeq" id="WP_208830693.1">
    <property type="nucleotide sequence ID" value="NZ_CP072110.1"/>
</dbReference>
<dbReference type="GO" id="GO:0009432">
    <property type="term" value="P:SOS response"/>
    <property type="evidence" value="ECO:0007669"/>
    <property type="project" value="UniProtKB-UniRule"/>
</dbReference>
<proteinExistence type="inferred from homology"/>
<evidence type="ECO:0000256" key="4">
    <source>
        <dbReference type="ARBA" id="ARBA00022840"/>
    </source>
</evidence>
<evidence type="ECO:0000256" key="1">
    <source>
        <dbReference type="ARBA" id="ARBA00022490"/>
    </source>
</evidence>
<keyword evidence="6" id="KW-0234">DNA repair</keyword>
<dbReference type="Proteomes" id="UP000682739">
    <property type="component" value="Chromosome"/>
</dbReference>
<evidence type="ECO:0000256" key="6">
    <source>
        <dbReference type="HAMAP-Rule" id="MF_00365"/>
    </source>
</evidence>
<feature type="binding site" evidence="6">
    <location>
        <begin position="30"/>
        <end position="37"/>
    </location>
    <ligand>
        <name>ATP</name>
        <dbReference type="ChEBI" id="CHEBI:30616"/>
    </ligand>
</feature>
<dbReference type="InterPro" id="IPR042174">
    <property type="entry name" value="RecF_2"/>
</dbReference>
<sequence>MLVQKVNVVGFRNISTVAIETDKNVNVFFGENGSGKTSLLESLFFLSRAKSFRTNKRGGLINIEGDYLAVAVSLEQESKLHKLGLDLDKTGKSRLKLNGDILNRLSEGSRLFPVQLITPESFDVFFGSPKARRSFLDFGLFHVEHEYQNLWSNFQKAQKQINVLLRANKGNTKELLFWYRGLIEAAKKVEFYRQRFVTELLQVELTELVDTLSNDSRTSLLESLTLNYKTKVFDGEVESDNDILRQIEKDIRYKQVGFGPSKADLQFVQNGTDMTSMLSRGQSKMLFYLLEVAIVKLVKRVANKNMLLLVDDLPSEVDEVTRDTMLRLLMQSGAQIFVTGIERKIAKEFMKHTNSVNVFHVEHGTIKPENMEQLCP</sequence>
<keyword evidence="4 6" id="KW-0067">ATP-binding</keyword>
<dbReference type="NCBIfam" id="TIGR00611">
    <property type="entry name" value="recf"/>
    <property type="match status" value="1"/>
</dbReference>
<dbReference type="PANTHER" id="PTHR32182:SF0">
    <property type="entry name" value="DNA REPLICATION AND REPAIR PROTEIN RECF"/>
    <property type="match status" value="1"/>
</dbReference>
<evidence type="ECO:0000256" key="2">
    <source>
        <dbReference type="ARBA" id="ARBA00022705"/>
    </source>
</evidence>
<keyword evidence="5 6" id="KW-0238">DNA-binding</keyword>
<evidence type="ECO:0000256" key="5">
    <source>
        <dbReference type="ARBA" id="ARBA00023125"/>
    </source>
</evidence>
<comment type="similarity">
    <text evidence="6">Belongs to the RecF family.</text>
</comment>
<dbReference type="AlphaFoldDB" id="A0A975D9F4"/>
<comment type="function">
    <text evidence="6">The RecF protein is involved in DNA metabolism; it is required for DNA replication and normal SOS inducibility. RecF binds preferentially to single-stranded, linear DNA. It also seems to bind ATP.</text>
</comment>
<protein>
    <recommendedName>
        <fullName evidence="6">DNA replication and repair protein RecF</fullName>
    </recommendedName>
</protein>
<keyword evidence="2 6" id="KW-0235">DNA replication</keyword>
<dbReference type="GO" id="GO:0005524">
    <property type="term" value="F:ATP binding"/>
    <property type="evidence" value="ECO:0007669"/>
    <property type="project" value="UniProtKB-UniRule"/>
</dbReference>
<dbReference type="GO" id="GO:0005737">
    <property type="term" value="C:cytoplasm"/>
    <property type="evidence" value="ECO:0007669"/>
    <property type="project" value="UniProtKB-SubCell"/>
</dbReference>
<dbReference type="PANTHER" id="PTHR32182">
    <property type="entry name" value="DNA REPLICATION AND REPAIR PROTEIN RECF"/>
    <property type="match status" value="1"/>
</dbReference>
<accession>A0A975D9F4</accession>
<dbReference type="EMBL" id="CP072110">
    <property type="protein sequence ID" value="QTH62962.1"/>
    <property type="molecule type" value="Genomic_DNA"/>
</dbReference>
<name>A0A975D9F4_9GAMM</name>
<gene>
    <name evidence="6" type="primary">recF</name>
    <name evidence="8" type="ORF">J1N51_09355</name>
</gene>
<keyword evidence="3 6" id="KW-0547">Nucleotide-binding</keyword>
<dbReference type="Gene3D" id="1.20.1050.90">
    <property type="entry name" value="RecF/RecN/SMC, N-terminal domain"/>
    <property type="match status" value="1"/>
</dbReference>
<organism evidence="8 9">
    <name type="scientific">Psychrosphaera ytuae</name>
    <dbReference type="NCBI Taxonomy" id="2820710"/>
    <lineage>
        <taxon>Bacteria</taxon>
        <taxon>Pseudomonadati</taxon>
        <taxon>Pseudomonadota</taxon>
        <taxon>Gammaproteobacteria</taxon>
        <taxon>Alteromonadales</taxon>
        <taxon>Pseudoalteromonadaceae</taxon>
        <taxon>Psychrosphaera</taxon>
    </lineage>
</organism>
<dbReference type="InterPro" id="IPR001238">
    <property type="entry name" value="DNA-binding_RecF"/>
</dbReference>
<evidence type="ECO:0000256" key="3">
    <source>
        <dbReference type="ARBA" id="ARBA00022741"/>
    </source>
</evidence>
<dbReference type="HAMAP" id="MF_00365">
    <property type="entry name" value="RecF"/>
    <property type="match status" value="1"/>
</dbReference>
<dbReference type="Gene3D" id="3.40.50.300">
    <property type="entry name" value="P-loop containing nucleotide triphosphate hydrolases"/>
    <property type="match status" value="1"/>
</dbReference>
<evidence type="ECO:0000259" key="7">
    <source>
        <dbReference type="Pfam" id="PF02463"/>
    </source>
</evidence>
<feature type="domain" description="RecF/RecN/SMC N-terminal" evidence="7">
    <location>
        <begin position="3"/>
        <end position="366"/>
    </location>
</feature>
<evidence type="ECO:0000313" key="9">
    <source>
        <dbReference type="Proteomes" id="UP000682739"/>
    </source>
</evidence>
<keyword evidence="1 6" id="KW-0963">Cytoplasm</keyword>
<reference evidence="8" key="1">
    <citation type="submission" date="2021-03" db="EMBL/GenBank/DDBJ databases">
        <title>Description of Psychrosphaera ytuae sp. nov. isolated from deep sea sediment of South China Sea.</title>
        <authorList>
            <person name="Zhang J."/>
            <person name="Xu X.-D."/>
        </authorList>
    </citation>
    <scope>NUCLEOTIDE SEQUENCE</scope>
    <source>
        <strain evidence="8">MTZ26</strain>
    </source>
</reference>
<keyword evidence="6" id="KW-0227">DNA damage</keyword>
<dbReference type="SUPFAM" id="SSF52540">
    <property type="entry name" value="P-loop containing nucleoside triphosphate hydrolases"/>
    <property type="match status" value="1"/>
</dbReference>
<dbReference type="Pfam" id="PF02463">
    <property type="entry name" value="SMC_N"/>
    <property type="match status" value="1"/>
</dbReference>
<dbReference type="KEGG" id="psym:J1N51_09355"/>
<dbReference type="InterPro" id="IPR027417">
    <property type="entry name" value="P-loop_NTPase"/>
</dbReference>
<keyword evidence="9" id="KW-1185">Reference proteome</keyword>
<dbReference type="InterPro" id="IPR003395">
    <property type="entry name" value="RecF/RecN/SMC_N"/>
</dbReference>
<keyword evidence="6" id="KW-0742">SOS response</keyword>